<feature type="region of interest" description="Disordered" evidence="1">
    <location>
        <begin position="87"/>
        <end position="111"/>
    </location>
</feature>
<feature type="compositionally biased region" description="Polar residues" evidence="1">
    <location>
        <begin position="425"/>
        <end position="436"/>
    </location>
</feature>
<evidence type="ECO:0000313" key="2">
    <source>
        <dbReference type="EMBL" id="GBO29295.1"/>
    </source>
</evidence>
<evidence type="ECO:0000313" key="3">
    <source>
        <dbReference type="Proteomes" id="UP000499080"/>
    </source>
</evidence>
<name>A0A4Y2VWM5_ARAVE</name>
<gene>
    <name evidence="2" type="ORF">AVEN_215627_1</name>
</gene>
<organism evidence="2 3">
    <name type="scientific">Araneus ventricosus</name>
    <name type="common">Orbweaver spider</name>
    <name type="synonym">Epeira ventricosa</name>
    <dbReference type="NCBI Taxonomy" id="182803"/>
    <lineage>
        <taxon>Eukaryota</taxon>
        <taxon>Metazoa</taxon>
        <taxon>Ecdysozoa</taxon>
        <taxon>Arthropoda</taxon>
        <taxon>Chelicerata</taxon>
        <taxon>Arachnida</taxon>
        <taxon>Araneae</taxon>
        <taxon>Araneomorphae</taxon>
        <taxon>Entelegynae</taxon>
        <taxon>Araneoidea</taxon>
        <taxon>Araneidae</taxon>
        <taxon>Araneus</taxon>
    </lineage>
</organism>
<feature type="region of interest" description="Disordered" evidence="1">
    <location>
        <begin position="551"/>
        <end position="575"/>
    </location>
</feature>
<feature type="compositionally biased region" description="Low complexity" evidence="1">
    <location>
        <begin position="95"/>
        <end position="106"/>
    </location>
</feature>
<accession>A0A4Y2VWM5</accession>
<dbReference type="EMBL" id="BGPR01052466">
    <property type="protein sequence ID" value="GBO29295.1"/>
    <property type="molecule type" value="Genomic_DNA"/>
</dbReference>
<reference evidence="2 3" key="1">
    <citation type="journal article" date="2019" name="Sci. Rep.">
        <title>Orb-weaving spider Araneus ventricosus genome elucidates the spidroin gene catalogue.</title>
        <authorList>
            <person name="Kono N."/>
            <person name="Nakamura H."/>
            <person name="Ohtoshi R."/>
            <person name="Moran D.A.P."/>
            <person name="Shinohara A."/>
            <person name="Yoshida Y."/>
            <person name="Fujiwara M."/>
            <person name="Mori M."/>
            <person name="Tomita M."/>
            <person name="Arakawa K."/>
        </authorList>
    </citation>
    <scope>NUCLEOTIDE SEQUENCE [LARGE SCALE GENOMIC DNA]</scope>
</reference>
<sequence length="575" mass="64605">MPRRNSKICANNNKNNRYESSVSQIRGSVYKEWNTPRSSRITPPEQQTFTKAQVWDNRGQNTPEYCTNIPATHQNTQINHTRVETLQTTQQKLPSSSFSNSRFHSTSLEDLNKSSSDHSKFSISELKSQWEPLTTLDPILFKAINNKIEQVEDQRFERYSKMREQSPIRYENMKENLSKFAGGIFLSEIVNSFGDDTPSIISLLNTSSSGTSPTQAITLRKRSPISSTPNCAPKSNQLTPGQVEPKEITRAEHSRNMSRTPSPILNTSTLHLAQQSPTPMDNSLPTVEITTPIFLPDASDIDGAISEISPIPLQEINEKEDLEVLYTRLKGESGIHQSQQDPSAVYSSIHAIKEISPLHAQVEKIRETLSSLTPNVSQALLLLDQLQADILANEMIQVNPHQEAQQSSIQDKARDSQDSFPPPSSNQTSSETSLNHTKLLYPTSNSKSNLTDLLNVELQPKDFHPTNIRPIRGKGLAISLKSSTDIDNFHLKITRNANRKSSIKIKKPAKRLPSLIVYNIPSSIKEENIQDNMAQLDLPIPLKSDLNLKATHQKHPTGCSKPQQRHSRLRKKLKR</sequence>
<comment type="caution">
    <text evidence="2">The sequence shown here is derived from an EMBL/GenBank/DDBJ whole genome shotgun (WGS) entry which is preliminary data.</text>
</comment>
<proteinExistence type="predicted"/>
<evidence type="ECO:0000256" key="1">
    <source>
        <dbReference type="SAM" id="MobiDB-lite"/>
    </source>
</evidence>
<feature type="compositionally biased region" description="Polar residues" evidence="1">
    <location>
        <begin position="401"/>
        <end position="410"/>
    </location>
</feature>
<dbReference type="AlphaFoldDB" id="A0A4Y2VWM5"/>
<protein>
    <submittedName>
        <fullName evidence="2">Uncharacterized protein</fullName>
    </submittedName>
</protein>
<dbReference type="Proteomes" id="UP000499080">
    <property type="component" value="Unassembled WGS sequence"/>
</dbReference>
<keyword evidence="3" id="KW-1185">Reference proteome</keyword>
<feature type="compositionally biased region" description="Basic residues" evidence="1">
    <location>
        <begin position="563"/>
        <end position="575"/>
    </location>
</feature>
<feature type="region of interest" description="Disordered" evidence="1">
    <location>
        <begin position="401"/>
        <end position="436"/>
    </location>
</feature>